<dbReference type="Pfam" id="PF20042">
    <property type="entry name" value="DUF6444"/>
    <property type="match status" value="1"/>
</dbReference>
<gene>
    <name evidence="4" type="ORF">NIES4072_10720</name>
    <name evidence="5" type="ORF">NIES4072_18630</name>
</gene>
<organism evidence="4 6">
    <name type="scientific">Nostoc commune NIES-4072</name>
    <dbReference type="NCBI Taxonomy" id="2005467"/>
    <lineage>
        <taxon>Bacteria</taxon>
        <taxon>Bacillati</taxon>
        <taxon>Cyanobacteriota</taxon>
        <taxon>Cyanophyceae</taxon>
        <taxon>Nostocales</taxon>
        <taxon>Nostocaceae</taxon>
        <taxon>Nostoc</taxon>
    </lineage>
</organism>
<feature type="domain" description="DUF6444" evidence="3">
    <location>
        <begin position="28"/>
        <end position="103"/>
    </location>
</feature>
<dbReference type="PANTHER" id="PTHR33678:SF2">
    <property type="match status" value="1"/>
</dbReference>
<dbReference type="EMBL" id="BDUD01000001">
    <property type="protein sequence ID" value="GBG18199.1"/>
    <property type="molecule type" value="Genomic_DNA"/>
</dbReference>
<protein>
    <submittedName>
        <fullName evidence="4">Transposase IS66</fullName>
    </submittedName>
</protein>
<dbReference type="Proteomes" id="UP000245124">
    <property type="component" value="Unassembled WGS sequence"/>
</dbReference>
<evidence type="ECO:0000256" key="1">
    <source>
        <dbReference type="SAM" id="MobiDB-lite"/>
    </source>
</evidence>
<sequence length="358" mass="40534">MGKDLPLKLERETLLQLAPEQLVDMIVEQAIAIQKLNSRILELEEKVEKLKVSRDLDSTTSSKPPSGDLLKKTENKLEEQSQQNEATKRKPGGQPGHPGKTRKGFGRVDRFETLRPQVCSCCGNREFRCEPIKIETQPVAQLVERPIEIVEYQRHTCICSQCGSTQTADWSPEIVPGQDIGIRLQAFLGWANNYAHIPYEKQQEMLWELGQIEIGLGTLVATNERIQTAIEPSINELSSWIKQTQPNIHVDETPWSVKGIKEWLWVVANSDFCLFTAADTRSRSELETILGAKYVGVLSSDDFSVYNGYQVVAQQKCLAHLRRHFKKLIILPGLHNQAIGEVFVDLIDEAFRSYALRV</sequence>
<evidence type="ECO:0000313" key="6">
    <source>
        <dbReference type="Proteomes" id="UP000245124"/>
    </source>
</evidence>
<dbReference type="InterPro" id="IPR052344">
    <property type="entry name" value="Transposase-related"/>
</dbReference>
<reference evidence="4 6" key="1">
    <citation type="submission" date="2017-06" db="EMBL/GenBank/DDBJ databases">
        <title>Genome sequencing of cyanobaciteial culture collection at National Institute for Environmental Studies (NIES).</title>
        <authorList>
            <person name="Hirose Y."/>
            <person name="Shimura Y."/>
            <person name="Fujisawa T."/>
            <person name="Nakamura Y."/>
            <person name="Kawachi M."/>
        </authorList>
    </citation>
    <scope>NUCLEOTIDE SEQUENCE [LARGE SCALE GENOMIC DNA]</scope>
    <source>
        <strain evidence="4 6">NIES-4072</strain>
    </source>
</reference>
<evidence type="ECO:0000259" key="3">
    <source>
        <dbReference type="Pfam" id="PF20042"/>
    </source>
</evidence>
<dbReference type="EMBL" id="BDUD01000001">
    <property type="protein sequence ID" value="GBG17416.1"/>
    <property type="molecule type" value="Genomic_DNA"/>
</dbReference>
<feature type="region of interest" description="Disordered" evidence="1">
    <location>
        <begin position="52"/>
        <end position="107"/>
    </location>
</feature>
<evidence type="ECO:0000313" key="5">
    <source>
        <dbReference type="EMBL" id="GBG18199.1"/>
    </source>
</evidence>
<evidence type="ECO:0000313" key="4">
    <source>
        <dbReference type="EMBL" id="GBG17416.1"/>
    </source>
</evidence>
<dbReference type="InterPro" id="IPR045618">
    <property type="entry name" value="DUF6444"/>
</dbReference>
<evidence type="ECO:0000259" key="2">
    <source>
        <dbReference type="Pfam" id="PF03050"/>
    </source>
</evidence>
<feature type="compositionally biased region" description="Basic and acidic residues" evidence="1">
    <location>
        <begin position="69"/>
        <end position="79"/>
    </location>
</feature>
<dbReference type="NCBIfam" id="NF033517">
    <property type="entry name" value="transpos_IS66"/>
    <property type="match status" value="1"/>
</dbReference>
<dbReference type="AlphaFoldDB" id="A0A2R5FFT7"/>
<dbReference type="PANTHER" id="PTHR33678">
    <property type="entry name" value="BLL1576 PROTEIN"/>
    <property type="match status" value="1"/>
</dbReference>
<proteinExistence type="predicted"/>
<dbReference type="InterPro" id="IPR004291">
    <property type="entry name" value="Transposase_IS66_central"/>
</dbReference>
<feature type="domain" description="Transposase IS66 central" evidence="2">
    <location>
        <begin position="183"/>
        <end position="331"/>
    </location>
</feature>
<comment type="caution">
    <text evidence="4">The sequence shown here is derived from an EMBL/GenBank/DDBJ whole genome shotgun (WGS) entry which is preliminary data.</text>
</comment>
<name>A0A2R5FFT7_NOSCO</name>
<accession>A0A2R5FFT7</accession>
<dbReference type="Pfam" id="PF03050">
    <property type="entry name" value="DDE_Tnp_IS66"/>
    <property type="match status" value="1"/>
</dbReference>
<keyword evidence="6" id="KW-1185">Reference proteome</keyword>